<dbReference type="Proteomes" id="UP001321344">
    <property type="component" value="Unassembled WGS sequence"/>
</dbReference>
<accession>A0ABT6BK42</accession>
<evidence type="ECO:0000259" key="1">
    <source>
        <dbReference type="Pfam" id="PF08818"/>
    </source>
</evidence>
<dbReference type="InterPro" id="IPR014922">
    <property type="entry name" value="YdhG-like"/>
</dbReference>
<feature type="domain" description="YdhG-like" evidence="1">
    <location>
        <begin position="18"/>
        <end position="107"/>
    </location>
</feature>
<dbReference type="EMBL" id="JARJOW010000005">
    <property type="protein sequence ID" value="MDF5690708.1"/>
    <property type="molecule type" value="Genomic_DNA"/>
</dbReference>
<protein>
    <submittedName>
        <fullName evidence="2">DUF1801 domain-containing protein</fullName>
    </submittedName>
</protein>
<dbReference type="SUPFAM" id="SSF159888">
    <property type="entry name" value="YdhG-like"/>
    <property type="match status" value="1"/>
</dbReference>
<organism evidence="2 3">
    <name type="scientific">Aquirufa aurantiipilula</name>
    <dbReference type="NCBI Taxonomy" id="2696561"/>
    <lineage>
        <taxon>Bacteria</taxon>
        <taxon>Pseudomonadati</taxon>
        <taxon>Bacteroidota</taxon>
        <taxon>Cytophagia</taxon>
        <taxon>Cytophagales</taxon>
        <taxon>Flectobacillaceae</taxon>
        <taxon>Aquirufa</taxon>
    </lineage>
</organism>
<evidence type="ECO:0000313" key="3">
    <source>
        <dbReference type="Proteomes" id="UP001321344"/>
    </source>
</evidence>
<evidence type="ECO:0000313" key="2">
    <source>
        <dbReference type="EMBL" id="MDF5690708.1"/>
    </source>
</evidence>
<reference evidence="2 3" key="1">
    <citation type="submission" date="2023-03" db="EMBL/GenBank/DDBJ databases">
        <title>Genome sequencing of Aquirufa.</title>
        <authorList>
            <person name="Pitt A."/>
            <person name="Hahn M.W."/>
        </authorList>
    </citation>
    <scope>NUCLEOTIDE SEQUENCE [LARGE SCALE GENOMIC DNA]</scope>
    <source>
        <strain evidence="2 3">WAEICH-18A</strain>
    </source>
</reference>
<keyword evidence="3" id="KW-1185">Reference proteome</keyword>
<gene>
    <name evidence="2" type="ORF">PQG43_07540</name>
</gene>
<dbReference type="Pfam" id="PF08818">
    <property type="entry name" value="DUF1801"/>
    <property type="match status" value="1"/>
</dbReference>
<comment type="caution">
    <text evidence="2">The sequence shown here is derived from an EMBL/GenBank/DDBJ whole genome shotgun (WGS) entry which is preliminary data.</text>
</comment>
<dbReference type="RefSeq" id="WP_276344240.1">
    <property type="nucleotide sequence ID" value="NZ_JARJOW010000005.1"/>
</dbReference>
<dbReference type="Gene3D" id="3.90.1150.200">
    <property type="match status" value="1"/>
</dbReference>
<sequence length="134" mass="15340">MNPAIQDFNRKLSPHEAEIGDFLSSFISEQVPEASCKIWHAIPVWFINENPIVGYSSLKKGIQLLFWSGQSFQEDSLEAIGKFKAAGIYLNSLEEIPQQDIGRWLQKSKTIQWDYKNIVKRKGVLEKLDIKTVS</sequence>
<proteinExistence type="predicted"/>
<name>A0ABT6BK42_9BACT</name>